<evidence type="ECO:0000313" key="1">
    <source>
        <dbReference type="EMBL" id="QDU37642.1"/>
    </source>
</evidence>
<organism evidence="1 2">
    <name type="scientific">Maioricimonas rarisocia</name>
    <dbReference type="NCBI Taxonomy" id="2528026"/>
    <lineage>
        <taxon>Bacteria</taxon>
        <taxon>Pseudomonadati</taxon>
        <taxon>Planctomycetota</taxon>
        <taxon>Planctomycetia</taxon>
        <taxon>Planctomycetales</taxon>
        <taxon>Planctomycetaceae</taxon>
        <taxon>Maioricimonas</taxon>
    </lineage>
</organism>
<protein>
    <submittedName>
        <fullName evidence="1">Uncharacterized protein</fullName>
    </submittedName>
</protein>
<accession>A0A517Z572</accession>
<gene>
    <name evidence="1" type="ORF">Mal4_19570</name>
</gene>
<dbReference type="OrthoDB" id="2953013at2"/>
<dbReference type="EMBL" id="CP036275">
    <property type="protein sequence ID" value="QDU37642.1"/>
    <property type="molecule type" value="Genomic_DNA"/>
</dbReference>
<sequence>MDTKDLLPIVGQKKLFDQLISFRDDCLADSTHKLSSFFVLHGGWGVGKSRVGHEICLEAIDENVEWIVEGKKDRVFQPSLQDGILPVFVRYAQITTGRFGEDLNADTWIPTTIVESLSRLIGLESSDDTRPLSRNQDRLRQWTENALHVKSGWTRCREELSEALRQENVHAAARGAMAALKNIGIGHALFVVDEIEDITDVEVDGLQSEERTAIDQALLTVIPRVIKSEEVRQEFAGANFLLLCSRAVGDLLKQVRAIERRTVRHELRTNSFSDIESLFNYLRGTDVGPAIKAYPKGLKEAAFFAADRNFGWFNVIMNRLHANLQGGGPKETAELLRQFAERDERVFDKEAVGSLHIEQDEDQSFIQNAMYGLLPQPIGDSNGVGRERAVRLLARKDASGTKLFTKVREIKPPQDVRITTHLVNCGFRVEPGAIVNLPGEARFSLKDVLESLRTYSQIALPEDRRDHLLICEDQAEFTSQVGALSPYGDRAGEFAVYLHGLLIDDQYAVGNGGGPSEFLAPSFTFLQKFHHLNRRQHRVEGYLRDTAKNSTLEHKFKDVCSDPKRREQALIHGIAWAWDEPERIAVQPVSGCSIPAIELKTSLAPLSLGPDGVSILMYVRASTQHAEIEQELGKLARRAASPVVLVVEDTEERVEELRDLIDRSLSKIAPFVVLHQLTTQVGNFLARLGVIGLSSGDALKLDDMRTNHFNGVVQGARQHLYQVLERWVTEQVGQRGLVLRPLFYGSRVSEDDLIAFAKGYAALLAGKSYHDVKQVATGVFVDDTERDRFEKMVTRQVDPGTKYHGEPLLQLVVDEEGERKAVLPRCLLTVMERCSRVQLKRNELEGRFLFEVPDSVKTRDVIRHLTTIMHTLGLIEVDGDQVRQVSRHMLEGRVTAAENWLDSQFDRVANTIRAIHHEHGTKLIDINSKDARHGLKKAANELAGLDLDFTSRPWDELNRTSSDGMPVFEQQLRKALGVIGEVQKNATRVFDTTGDRAFRYSPDVLHDFEKQYGVTTYPLWKRVRVLHGFYVDLDRRRKLLIKQIDEIAQEVDTRVPELDDGQKAFPTQAISRPLDAFRQELDFSADRPNRTVTAGGSSLGIVTVGYKLCCDPPKFEEAINRLGEITAELEQPGKLVAGFKGLLSVWEGLRDETEQCRERMVQVEAFFADAPAEVRSKSDLDVLKNRFDELHYALNEGGIREGTDNREGAGEQIWQLVNGLKSDLDKVRTGPASLLDDMNGLEARAVQTLEVQYQEQHGALMRAWTGVRLAKRENPEAWPRERKKTWSETKAVFDEMVERMQAEGSEYFSGESGVTFNDYLQMCQIVLKGQEIDWESDEMDRRIPGLKRLKLVKLELQ</sequence>
<name>A0A517Z572_9PLAN</name>
<dbReference type="KEGG" id="mri:Mal4_19570"/>
<evidence type="ECO:0000313" key="2">
    <source>
        <dbReference type="Proteomes" id="UP000320496"/>
    </source>
</evidence>
<dbReference type="RefSeq" id="WP_145368621.1">
    <property type="nucleotide sequence ID" value="NZ_CP036275.1"/>
</dbReference>
<reference evidence="1 2" key="1">
    <citation type="submission" date="2019-02" db="EMBL/GenBank/DDBJ databases">
        <title>Deep-cultivation of Planctomycetes and their phenomic and genomic characterization uncovers novel biology.</title>
        <authorList>
            <person name="Wiegand S."/>
            <person name="Jogler M."/>
            <person name="Boedeker C."/>
            <person name="Pinto D."/>
            <person name="Vollmers J."/>
            <person name="Rivas-Marin E."/>
            <person name="Kohn T."/>
            <person name="Peeters S.H."/>
            <person name="Heuer A."/>
            <person name="Rast P."/>
            <person name="Oberbeckmann S."/>
            <person name="Bunk B."/>
            <person name="Jeske O."/>
            <person name="Meyerdierks A."/>
            <person name="Storesund J.E."/>
            <person name="Kallscheuer N."/>
            <person name="Luecker S."/>
            <person name="Lage O.M."/>
            <person name="Pohl T."/>
            <person name="Merkel B.J."/>
            <person name="Hornburger P."/>
            <person name="Mueller R.-W."/>
            <person name="Bruemmer F."/>
            <person name="Labrenz M."/>
            <person name="Spormann A.M."/>
            <person name="Op den Camp H."/>
            <person name="Overmann J."/>
            <person name="Amann R."/>
            <person name="Jetten M.S.M."/>
            <person name="Mascher T."/>
            <person name="Medema M.H."/>
            <person name="Devos D.P."/>
            <person name="Kaster A.-K."/>
            <person name="Ovreas L."/>
            <person name="Rohde M."/>
            <person name="Galperin M.Y."/>
            <person name="Jogler C."/>
        </authorList>
    </citation>
    <scope>NUCLEOTIDE SEQUENCE [LARGE SCALE GENOMIC DNA]</scope>
    <source>
        <strain evidence="1 2">Mal4</strain>
    </source>
</reference>
<dbReference type="Proteomes" id="UP000320496">
    <property type="component" value="Chromosome"/>
</dbReference>
<proteinExistence type="predicted"/>
<keyword evidence="2" id="KW-1185">Reference proteome</keyword>